<dbReference type="InterPro" id="IPR024788">
    <property type="entry name" value="Malectin-like_Carb-bd_dom"/>
</dbReference>
<feature type="domain" description="Malectin-like" evidence="6">
    <location>
        <begin position="2"/>
        <end position="278"/>
    </location>
</feature>
<evidence type="ECO:0000256" key="4">
    <source>
        <dbReference type="ARBA" id="ARBA00022989"/>
    </source>
</evidence>
<organism evidence="7">
    <name type="scientific">Rhizophora mucronata</name>
    <name type="common">Asiatic mangrove</name>
    <dbReference type="NCBI Taxonomy" id="61149"/>
    <lineage>
        <taxon>Eukaryota</taxon>
        <taxon>Viridiplantae</taxon>
        <taxon>Streptophyta</taxon>
        <taxon>Embryophyta</taxon>
        <taxon>Tracheophyta</taxon>
        <taxon>Spermatophyta</taxon>
        <taxon>Magnoliopsida</taxon>
        <taxon>eudicotyledons</taxon>
        <taxon>Gunneridae</taxon>
        <taxon>Pentapetalae</taxon>
        <taxon>rosids</taxon>
        <taxon>fabids</taxon>
        <taxon>Malpighiales</taxon>
        <taxon>Rhizophoraceae</taxon>
        <taxon>Rhizophora</taxon>
    </lineage>
</organism>
<dbReference type="Pfam" id="PF12819">
    <property type="entry name" value="Malectin_like"/>
    <property type="match status" value="1"/>
</dbReference>
<protein>
    <submittedName>
        <fullName evidence="7">Uncharacterized protein MANES_04G136000</fullName>
    </submittedName>
</protein>
<dbReference type="GO" id="GO:0016020">
    <property type="term" value="C:membrane"/>
    <property type="evidence" value="ECO:0007669"/>
    <property type="project" value="UniProtKB-SubCell"/>
</dbReference>
<dbReference type="AlphaFoldDB" id="A0A2P2MUP2"/>
<dbReference type="PANTHER" id="PTHR45631:SF206">
    <property type="entry name" value="PROTEIN KINASE DOMAIN-CONTAINING PROTEIN"/>
    <property type="match status" value="1"/>
</dbReference>
<keyword evidence="2" id="KW-0812">Transmembrane</keyword>
<evidence type="ECO:0000256" key="1">
    <source>
        <dbReference type="ARBA" id="ARBA00004167"/>
    </source>
</evidence>
<accession>A0A2P2MUP2</accession>
<comment type="subcellular location">
    <subcellularLocation>
        <location evidence="1">Membrane</location>
        <topology evidence="1">Single-pass membrane protein</topology>
    </subcellularLocation>
</comment>
<evidence type="ECO:0000256" key="5">
    <source>
        <dbReference type="ARBA" id="ARBA00023136"/>
    </source>
</evidence>
<reference evidence="7" key="1">
    <citation type="submission" date="2018-02" db="EMBL/GenBank/DDBJ databases">
        <title>Rhizophora mucronata_Transcriptome.</title>
        <authorList>
            <person name="Meera S.P."/>
            <person name="Sreeshan A."/>
            <person name="Augustine A."/>
        </authorList>
    </citation>
    <scope>NUCLEOTIDE SEQUENCE</scope>
    <source>
        <tissue evidence="7">Leaf</tissue>
    </source>
</reference>
<dbReference type="EMBL" id="GGEC01053456">
    <property type="protein sequence ID" value="MBX33940.1"/>
    <property type="molecule type" value="Transcribed_RNA"/>
</dbReference>
<name>A0A2P2MUP2_RHIMU</name>
<evidence type="ECO:0000256" key="2">
    <source>
        <dbReference type="ARBA" id="ARBA00022692"/>
    </source>
</evidence>
<evidence type="ECO:0000259" key="6">
    <source>
        <dbReference type="Pfam" id="PF12819"/>
    </source>
</evidence>
<dbReference type="InterPro" id="IPR032675">
    <property type="entry name" value="LRR_dom_sf"/>
</dbReference>
<evidence type="ECO:0000313" key="7">
    <source>
        <dbReference type="EMBL" id="MBX33940.1"/>
    </source>
</evidence>
<dbReference type="PANTHER" id="PTHR45631">
    <property type="entry name" value="OS07G0107800 PROTEIN-RELATED"/>
    <property type="match status" value="1"/>
</dbReference>
<keyword evidence="4" id="KW-1133">Transmembrane helix</keyword>
<keyword evidence="3" id="KW-0732">Signal</keyword>
<dbReference type="Gene3D" id="3.80.10.10">
    <property type="entry name" value="Ribonuclease Inhibitor"/>
    <property type="match status" value="1"/>
</dbReference>
<proteinExistence type="predicted"/>
<evidence type="ECO:0000256" key="3">
    <source>
        <dbReference type="ARBA" id="ARBA00022729"/>
    </source>
</evidence>
<sequence>MDVRSFPQGTRNCYTLKPPEGKARIYLIRASFMYGNYDNQDRLPRFDLYVGVNKWDSVKFDNASHIVIKEIIHIPVIDNIYVCLLNTGSGTPFISALEVRHYHNSTYQAEAESASLDLYQRLNFGSTTNEIVRFPDDVYDRIWTPYDCPRCASRGTNFSIDSLNGSVFNLPSKVMRTAALPINVNDSLHFEFDIGDPTLKFYVYMHFAELQSLQGDQYREFNITLNGNLLSEVKLHNYLHSMTILSPQPVRGANLSFSLYKSEKSTIPPILNAMEIYIVRDFLQAPTDEEDVSAIEDVKSNYGLDEGWQGDPCAPVYPWNGLNCSYNGYEPPRITSLNLSTSKLTGPISSSLSRLKLLQHL</sequence>
<keyword evidence="5" id="KW-0472">Membrane</keyword>